<keyword evidence="2" id="KW-1185">Reference proteome</keyword>
<organism evidence="1 2">
    <name type="scientific">Entomophthora muscae</name>
    <dbReference type="NCBI Taxonomy" id="34485"/>
    <lineage>
        <taxon>Eukaryota</taxon>
        <taxon>Fungi</taxon>
        <taxon>Fungi incertae sedis</taxon>
        <taxon>Zoopagomycota</taxon>
        <taxon>Entomophthoromycotina</taxon>
        <taxon>Entomophthoromycetes</taxon>
        <taxon>Entomophthorales</taxon>
        <taxon>Entomophthoraceae</taxon>
        <taxon>Entomophthora</taxon>
    </lineage>
</organism>
<evidence type="ECO:0000313" key="2">
    <source>
        <dbReference type="Proteomes" id="UP001165960"/>
    </source>
</evidence>
<comment type="caution">
    <text evidence="1">The sequence shown here is derived from an EMBL/GenBank/DDBJ whole genome shotgun (WGS) entry which is preliminary data.</text>
</comment>
<reference evidence="1" key="1">
    <citation type="submission" date="2022-04" db="EMBL/GenBank/DDBJ databases">
        <title>Genome of the entomopathogenic fungus Entomophthora muscae.</title>
        <authorList>
            <person name="Elya C."/>
            <person name="Lovett B.R."/>
            <person name="Lee E."/>
            <person name="Macias A.M."/>
            <person name="Hajek A.E."/>
            <person name="De Bivort B.L."/>
            <person name="Kasson M.T."/>
            <person name="De Fine Licht H.H."/>
            <person name="Stajich J.E."/>
        </authorList>
    </citation>
    <scope>NUCLEOTIDE SEQUENCE</scope>
    <source>
        <strain evidence="1">Berkeley</strain>
    </source>
</reference>
<proteinExistence type="predicted"/>
<gene>
    <name evidence="1" type="ORF">DSO57_1023887</name>
</gene>
<dbReference type="Proteomes" id="UP001165960">
    <property type="component" value="Unassembled WGS sequence"/>
</dbReference>
<name>A0ACC2TQC9_9FUNG</name>
<accession>A0ACC2TQC9</accession>
<sequence>MDKIAVLKSFLVQHTLGCPPLTCYNCQQFGHIAINCTVKQCGYCGVENKNTSAWCPARLACVKPKVVDSMPMELMAVEKCVSTPPIYPKCIRVAEPSPTCTLNPSYWTKAGIRRENAPSPEDFNKSKKHLKLFEDAIQTLLDKLFTLSEELDDEQHQEIEARIGKHTPEDVVVEGEDILSCKQQLDIEFEEDKLQPTQEPLPINPMTGVTTPMVVVKTVPESCDISSKVSPLPEGVLFTPVKQKVF</sequence>
<evidence type="ECO:0000313" key="1">
    <source>
        <dbReference type="EMBL" id="KAJ9076686.1"/>
    </source>
</evidence>
<dbReference type="EMBL" id="QTSX02002256">
    <property type="protein sequence ID" value="KAJ9076686.1"/>
    <property type="molecule type" value="Genomic_DNA"/>
</dbReference>
<protein>
    <submittedName>
        <fullName evidence="1">Uncharacterized protein</fullName>
    </submittedName>
</protein>